<dbReference type="InterPro" id="IPR007201">
    <property type="entry name" value="Mei2-like_Rrm_C"/>
</dbReference>
<dbReference type="InterPro" id="IPR012677">
    <property type="entry name" value="Nucleotide-bd_a/b_plait_sf"/>
</dbReference>
<accession>A0A7S4UI43</accession>
<feature type="domain" description="Mei2-like C-terminal RNA recognition motif" evidence="1">
    <location>
        <begin position="16"/>
        <end position="93"/>
    </location>
</feature>
<sequence>MSCAGTASSAGPGAITTLMIAGIPRHYSLQDLVCMINSMGYAGRYNFISLVMRDRSARRDCQNIGYGFVNFRDPECASAFTAAIMSHSPEALRAEPAKAQGFLACADMLLASIHRGRSRPCFLCSV</sequence>
<name>A0A7S4UI43_9DINO</name>
<gene>
    <name evidence="2" type="ORF">AMON00008_LOCUS8806</name>
</gene>
<reference evidence="2" key="1">
    <citation type="submission" date="2021-01" db="EMBL/GenBank/DDBJ databases">
        <authorList>
            <person name="Corre E."/>
            <person name="Pelletier E."/>
            <person name="Niang G."/>
            <person name="Scheremetjew M."/>
            <person name="Finn R."/>
            <person name="Kale V."/>
            <person name="Holt S."/>
            <person name="Cochrane G."/>
            <person name="Meng A."/>
            <person name="Brown T."/>
            <person name="Cohen L."/>
        </authorList>
    </citation>
    <scope>NUCLEOTIDE SEQUENCE</scope>
    <source>
        <strain evidence="2">CCMP3105</strain>
    </source>
</reference>
<dbReference type="Gene3D" id="3.30.70.330">
    <property type="match status" value="1"/>
</dbReference>
<dbReference type="EMBL" id="HBNR01013634">
    <property type="protein sequence ID" value="CAE4569187.1"/>
    <property type="molecule type" value="Transcribed_RNA"/>
</dbReference>
<dbReference type="SUPFAM" id="SSF54928">
    <property type="entry name" value="RNA-binding domain, RBD"/>
    <property type="match status" value="1"/>
</dbReference>
<protein>
    <recommendedName>
        <fullName evidence="1">Mei2-like C-terminal RNA recognition motif domain-containing protein</fullName>
    </recommendedName>
</protein>
<evidence type="ECO:0000313" key="2">
    <source>
        <dbReference type="EMBL" id="CAE4569187.1"/>
    </source>
</evidence>
<dbReference type="Pfam" id="PF04059">
    <property type="entry name" value="RRM_2"/>
    <property type="match status" value="1"/>
</dbReference>
<evidence type="ECO:0000259" key="1">
    <source>
        <dbReference type="Pfam" id="PF04059"/>
    </source>
</evidence>
<proteinExistence type="predicted"/>
<dbReference type="GO" id="GO:0003676">
    <property type="term" value="F:nucleic acid binding"/>
    <property type="evidence" value="ECO:0007669"/>
    <property type="project" value="InterPro"/>
</dbReference>
<dbReference type="InterPro" id="IPR035979">
    <property type="entry name" value="RBD_domain_sf"/>
</dbReference>
<dbReference type="AlphaFoldDB" id="A0A7S4UI43"/>
<organism evidence="2">
    <name type="scientific">Alexandrium monilatum</name>
    <dbReference type="NCBI Taxonomy" id="311494"/>
    <lineage>
        <taxon>Eukaryota</taxon>
        <taxon>Sar</taxon>
        <taxon>Alveolata</taxon>
        <taxon>Dinophyceae</taxon>
        <taxon>Gonyaulacales</taxon>
        <taxon>Pyrocystaceae</taxon>
        <taxon>Alexandrium</taxon>
    </lineage>
</organism>